<accession>A0A4Q7N2C7</accession>
<dbReference type="Gene3D" id="3.30.429.10">
    <property type="entry name" value="Macrophage Migration Inhibitory Factor"/>
    <property type="match status" value="1"/>
</dbReference>
<dbReference type="CDD" id="cd00580">
    <property type="entry name" value="CHMI"/>
    <property type="match status" value="1"/>
</dbReference>
<dbReference type="OrthoDB" id="9814215at2"/>
<keyword evidence="1" id="KW-0413">Isomerase</keyword>
<sequence length="125" mass="13877">MPHFVIECSSNVFAMQPAAIILNTVYDAADSSGLFAPNDIKVRINSYDNYKLGEGKNSFLHIYASIMEGRTTAQKAALSNLIIERLAPLLAGISFLSMNVSEFEEATYCNKSLINPLNTDRNRHF</sequence>
<dbReference type="InterPro" id="IPR014347">
    <property type="entry name" value="Tautomerase/MIF_sf"/>
</dbReference>
<dbReference type="RefSeq" id="WP_130539857.1">
    <property type="nucleotide sequence ID" value="NZ_CP042431.1"/>
</dbReference>
<reference evidence="1 2" key="1">
    <citation type="submission" date="2019-02" db="EMBL/GenBank/DDBJ databases">
        <title>Genomic Encyclopedia of Type Strains, Phase IV (KMG-IV): sequencing the most valuable type-strain genomes for metagenomic binning, comparative biology and taxonomic classification.</title>
        <authorList>
            <person name="Goeker M."/>
        </authorList>
    </citation>
    <scope>NUCLEOTIDE SEQUENCE [LARGE SCALE GENOMIC DNA]</scope>
    <source>
        <strain evidence="1 2">DSM 18116</strain>
    </source>
</reference>
<dbReference type="PANTHER" id="PTHR37950:SF1">
    <property type="entry name" value="4-HYDROXYPHENYLACETATE CATABOLISM PROTEIN"/>
    <property type="match status" value="1"/>
</dbReference>
<dbReference type="InterPro" id="IPR004220">
    <property type="entry name" value="5-COMe_2-OHmuconate_Isoase"/>
</dbReference>
<evidence type="ECO:0000313" key="1">
    <source>
        <dbReference type="EMBL" id="RZS75492.1"/>
    </source>
</evidence>
<comment type="caution">
    <text evidence="1">The sequence shown here is derived from an EMBL/GenBank/DDBJ whole genome shotgun (WGS) entry which is preliminary data.</text>
</comment>
<evidence type="ECO:0000313" key="2">
    <source>
        <dbReference type="Proteomes" id="UP000293874"/>
    </source>
</evidence>
<gene>
    <name evidence="1" type="ORF">EV199_1360</name>
</gene>
<keyword evidence="2" id="KW-1185">Reference proteome</keyword>
<protein>
    <submittedName>
        <fullName evidence="1">5-carboxymethyl-2-hydroxymuconate isomerase</fullName>
    </submittedName>
</protein>
<dbReference type="Pfam" id="PF02962">
    <property type="entry name" value="CHMI"/>
    <property type="match status" value="1"/>
</dbReference>
<dbReference type="PANTHER" id="PTHR37950">
    <property type="entry name" value="4-HYDROXYPHENYLACETATE CATABOLISM PROTEIN"/>
    <property type="match status" value="1"/>
</dbReference>
<dbReference type="AlphaFoldDB" id="A0A4Q7N2C7"/>
<proteinExistence type="predicted"/>
<dbReference type="SUPFAM" id="SSF55331">
    <property type="entry name" value="Tautomerase/MIF"/>
    <property type="match status" value="1"/>
</dbReference>
<organism evidence="1 2">
    <name type="scientific">Pseudobacter ginsenosidimutans</name>
    <dbReference type="NCBI Taxonomy" id="661488"/>
    <lineage>
        <taxon>Bacteria</taxon>
        <taxon>Pseudomonadati</taxon>
        <taxon>Bacteroidota</taxon>
        <taxon>Chitinophagia</taxon>
        <taxon>Chitinophagales</taxon>
        <taxon>Chitinophagaceae</taxon>
        <taxon>Pseudobacter</taxon>
    </lineage>
</organism>
<name>A0A4Q7N2C7_9BACT</name>
<dbReference type="GO" id="GO:0008704">
    <property type="term" value="F:5-carboxymethyl-2-hydroxymuconate delta-isomerase activity"/>
    <property type="evidence" value="ECO:0007669"/>
    <property type="project" value="InterPro"/>
</dbReference>
<dbReference type="Proteomes" id="UP000293874">
    <property type="component" value="Unassembled WGS sequence"/>
</dbReference>
<dbReference type="EMBL" id="SGXA01000001">
    <property type="protein sequence ID" value="RZS75492.1"/>
    <property type="molecule type" value="Genomic_DNA"/>
</dbReference>